<dbReference type="InterPro" id="IPR002509">
    <property type="entry name" value="NODB_dom"/>
</dbReference>
<dbReference type="RefSeq" id="WP_249297882.1">
    <property type="nucleotide sequence ID" value="NZ_JACRSX010000008.1"/>
</dbReference>
<dbReference type="CDD" id="cd10944">
    <property type="entry name" value="CE4_SmPgdA_like"/>
    <property type="match status" value="1"/>
</dbReference>
<dbReference type="EMBL" id="JACRSX010000008">
    <property type="protein sequence ID" value="MBC8562522.1"/>
    <property type="molecule type" value="Genomic_DNA"/>
</dbReference>
<dbReference type="InterPro" id="IPR011330">
    <property type="entry name" value="Glyco_hydro/deAcase_b/a-brl"/>
</dbReference>
<evidence type="ECO:0000313" key="3">
    <source>
        <dbReference type="Proteomes" id="UP000606193"/>
    </source>
</evidence>
<feature type="domain" description="NodB homology" evidence="1">
    <location>
        <begin position="61"/>
        <end position="250"/>
    </location>
</feature>
<evidence type="ECO:0000259" key="1">
    <source>
        <dbReference type="PROSITE" id="PS51677"/>
    </source>
</evidence>
<proteinExistence type="predicted"/>
<gene>
    <name evidence="2" type="ORF">H8704_07760</name>
</gene>
<sequence>MGKRKKEVIFLGVVVITLLAMLGIQQRQMKQYTEVLGRNVENTSNTAAAASGSAAGAKRQPVVYLTFDDGPSSLTEKYLDILKKHKIHATFFLIGQQVEEMPEIVERELKEGHEIGVHTYTHESCEIYASCQAYYEDVNKVREVLEKRFDYKPQLWRFPWGSANCYIHSYKEEIIQRLGEQNMEYADWNVSAEDSVGSPTVDSILRNVKKDAFRVKDPVVLMHDSGSNQATLDSLEAVITLFEEQGYRFETMSQRENCCHFGQ</sequence>
<comment type="caution">
    <text evidence="2">The sequence shown here is derived from an EMBL/GenBank/DDBJ whole genome shotgun (WGS) entry which is preliminary data.</text>
</comment>
<name>A0ABR7N396_9FIRM</name>
<protein>
    <submittedName>
        <fullName evidence="2">Polysaccharide deacetylase</fullName>
    </submittedName>
</protein>
<dbReference type="PANTHER" id="PTHR10587:SF125">
    <property type="entry name" value="POLYSACCHARIDE DEACETYLASE YHEN-RELATED"/>
    <property type="match status" value="1"/>
</dbReference>
<organism evidence="2 3">
    <name type="scientific">Jutongia huaianensis</name>
    <dbReference type="NCBI Taxonomy" id="2763668"/>
    <lineage>
        <taxon>Bacteria</taxon>
        <taxon>Bacillati</taxon>
        <taxon>Bacillota</taxon>
        <taxon>Clostridia</taxon>
        <taxon>Lachnospirales</taxon>
        <taxon>Lachnospiraceae</taxon>
        <taxon>Jutongia</taxon>
    </lineage>
</organism>
<dbReference type="Gene3D" id="3.20.20.370">
    <property type="entry name" value="Glycoside hydrolase/deacetylase"/>
    <property type="match status" value="1"/>
</dbReference>
<dbReference type="PANTHER" id="PTHR10587">
    <property type="entry name" value="GLYCOSYL TRANSFERASE-RELATED"/>
    <property type="match status" value="1"/>
</dbReference>
<reference evidence="2 3" key="1">
    <citation type="submission" date="2020-08" db="EMBL/GenBank/DDBJ databases">
        <title>Genome public.</title>
        <authorList>
            <person name="Liu C."/>
            <person name="Sun Q."/>
        </authorList>
    </citation>
    <scope>NUCLEOTIDE SEQUENCE [LARGE SCALE GENOMIC DNA]</scope>
    <source>
        <strain evidence="2 3">NSJ-37</strain>
    </source>
</reference>
<dbReference type="SUPFAM" id="SSF88713">
    <property type="entry name" value="Glycoside hydrolase/deacetylase"/>
    <property type="match status" value="1"/>
</dbReference>
<evidence type="ECO:0000313" key="2">
    <source>
        <dbReference type="EMBL" id="MBC8562522.1"/>
    </source>
</evidence>
<dbReference type="InterPro" id="IPR050248">
    <property type="entry name" value="Polysacc_deacetylase_ArnD"/>
</dbReference>
<dbReference type="PROSITE" id="PS51677">
    <property type="entry name" value="NODB"/>
    <property type="match status" value="1"/>
</dbReference>
<dbReference type="Proteomes" id="UP000606193">
    <property type="component" value="Unassembled WGS sequence"/>
</dbReference>
<dbReference type="Pfam" id="PF01522">
    <property type="entry name" value="Polysacc_deac_1"/>
    <property type="match status" value="1"/>
</dbReference>
<keyword evidence="3" id="KW-1185">Reference proteome</keyword>
<accession>A0ABR7N396</accession>